<evidence type="ECO:0000313" key="9">
    <source>
        <dbReference type="EMBL" id="MDZ5661745.1"/>
    </source>
</evidence>
<dbReference type="EMBL" id="JAXQPW010000002">
    <property type="protein sequence ID" value="MDZ5661745.1"/>
    <property type="molecule type" value="Genomic_DNA"/>
</dbReference>
<feature type="transmembrane region" description="Helical" evidence="7">
    <location>
        <begin position="30"/>
        <end position="51"/>
    </location>
</feature>
<evidence type="ECO:0000256" key="1">
    <source>
        <dbReference type="ARBA" id="ARBA00004141"/>
    </source>
</evidence>
<comment type="caution">
    <text evidence="9">The sequence shown here is derived from an EMBL/GenBank/DDBJ whole genome shotgun (WGS) entry which is preliminary data.</text>
</comment>
<dbReference type="InterPro" id="IPR037185">
    <property type="entry name" value="EmrE-like"/>
</dbReference>
<keyword evidence="10" id="KW-1185">Reference proteome</keyword>
<dbReference type="PANTHER" id="PTHR32322">
    <property type="entry name" value="INNER MEMBRANE TRANSPORTER"/>
    <property type="match status" value="1"/>
</dbReference>
<evidence type="ECO:0000256" key="2">
    <source>
        <dbReference type="ARBA" id="ARBA00007362"/>
    </source>
</evidence>
<evidence type="ECO:0000256" key="6">
    <source>
        <dbReference type="SAM" id="MobiDB-lite"/>
    </source>
</evidence>
<dbReference type="SUPFAM" id="SSF103481">
    <property type="entry name" value="Multidrug resistance efflux transporter EmrE"/>
    <property type="match status" value="2"/>
</dbReference>
<evidence type="ECO:0000256" key="3">
    <source>
        <dbReference type="ARBA" id="ARBA00022692"/>
    </source>
</evidence>
<keyword evidence="5 7" id="KW-0472">Membrane</keyword>
<accession>A0ABU5KAX4</accession>
<reference evidence="9 10" key="1">
    <citation type="submission" date="2023-11" db="EMBL/GenBank/DDBJ databases">
        <title>Novel species in genus Nocardioides.</title>
        <authorList>
            <person name="Zhou H."/>
        </authorList>
    </citation>
    <scope>NUCLEOTIDE SEQUENCE [LARGE SCALE GENOMIC DNA]</scope>
    <source>
        <strain evidence="9 10">S-58</strain>
    </source>
</reference>
<organism evidence="9 10">
    <name type="scientific">Nocardioides renjunii</name>
    <dbReference type="NCBI Taxonomy" id="3095075"/>
    <lineage>
        <taxon>Bacteria</taxon>
        <taxon>Bacillati</taxon>
        <taxon>Actinomycetota</taxon>
        <taxon>Actinomycetes</taxon>
        <taxon>Propionibacteriales</taxon>
        <taxon>Nocardioidaceae</taxon>
        <taxon>Nocardioides</taxon>
    </lineage>
</organism>
<feature type="transmembrane region" description="Helical" evidence="7">
    <location>
        <begin position="122"/>
        <end position="140"/>
    </location>
</feature>
<feature type="domain" description="EamA" evidence="8">
    <location>
        <begin position="2"/>
        <end position="135"/>
    </location>
</feature>
<dbReference type="PANTHER" id="PTHR32322:SF2">
    <property type="entry name" value="EAMA DOMAIN-CONTAINING PROTEIN"/>
    <property type="match status" value="1"/>
</dbReference>
<feature type="transmembrane region" description="Helical" evidence="7">
    <location>
        <begin position="236"/>
        <end position="256"/>
    </location>
</feature>
<proteinExistence type="inferred from homology"/>
<keyword evidence="4 7" id="KW-1133">Transmembrane helix</keyword>
<comment type="subcellular location">
    <subcellularLocation>
        <location evidence="1">Membrane</location>
        <topology evidence="1">Multi-pass membrane protein</topology>
    </subcellularLocation>
</comment>
<sequence length="310" mass="31358">MGPLACLLSAVAFGVMAVFAKLAYDDGVTLEALLLVRFGVAGALLLTVAGLRRRFRGTSRRAVVAGLLMGAVGYAAQAGLYFGALTRVDASQVALVFCVYPLLVMVAAVLTGRERASRTRGAALAVALLGVALVLGGASADGFDTGGAALALGSAVVYSVYILVGDRVAAADPLAFAALVCCGAFGTFAVWSAARGVPDLTFPATGWLWLLLIALVSTVAAIVLFFFGLARVGPTVASILSIVEPVVTVTGAALVFGESLSVRQACGGLLVLWAVAIVQWPRPRAASPAGGGPGRTADPVPRGSDAVSPR</sequence>
<dbReference type="InterPro" id="IPR050638">
    <property type="entry name" value="AA-Vitamin_Transporters"/>
</dbReference>
<dbReference type="RefSeq" id="WP_322423973.1">
    <property type="nucleotide sequence ID" value="NZ_JAXQPW010000002.1"/>
</dbReference>
<feature type="transmembrane region" description="Helical" evidence="7">
    <location>
        <begin position="262"/>
        <end position="280"/>
    </location>
</feature>
<dbReference type="Pfam" id="PF00892">
    <property type="entry name" value="EamA"/>
    <property type="match status" value="2"/>
</dbReference>
<feature type="transmembrane region" description="Helical" evidence="7">
    <location>
        <begin position="206"/>
        <end position="229"/>
    </location>
</feature>
<protein>
    <submittedName>
        <fullName evidence="9">DMT family transporter</fullName>
    </submittedName>
</protein>
<feature type="transmembrane region" description="Helical" evidence="7">
    <location>
        <begin position="90"/>
        <end position="110"/>
    </location>
</feature>
<evidence type="ECO:0000313" key="10">
    <source>
        <dbReference type="Proteomes" id="UP001291999"/>
    </source>
</evidence>
<evidence type="ECO:0000259" key="8">
    <source>
        <dbReference type="Pfam" id="PF00892"/>
    </source>
</evidence>
<evidence type="ECO:0000256" key="7">
    <source>
        <dbReference type="SAM" id="Phobius"/>
    </source>
</evidence>
<comment type="similarity">
    <text evidence="2">Belongs to the EamA transporter family.</text>
</comment>
<feature type="transmembrane region" description="Helical" evidence="7">
    <location>
        <begin position="63"/>
        <end position="84"/>
    </location>
</feature>
<gene>
    <name evidence="9" type="ORF">SFC79_08225</name>
</gene>
<evidence type="ECO:0000256" key="4">
    <source>
        <dbReference type="ARBA" id="ARBA00022989"/>
    </source>
</evidence>
<name>A0ABU5KAX4_9ACTN</name>
<feature type="region of interest" description="Disordered" evidence="6">
    <location>
        <begin position="284"/>
        <end position="310"/>
    </location>
</feature>
<keyword evidence="3 7" id="KW-0812">Transmembrane</keyword>
<evidence type="ECO:0000256" key="5">
    <source>
        <dbReference type="ARBA" id="ARBA00023136"/>
    </source>
</evidence>
<feature type="transmembrane region" description="Helical" evidence="7">
    <location>
        <begin position="176"/>
        <end position="194"/>
    </location>
</feature>
<dbReference type="InterPro" id="IPR000620">
    <property type="entry name" value="EamA_dom"/>
</dbReference>
<feature type="domain" description="EamA" evidence="8">
    <location>
        <begin position="147"/>
        <end position="278"/>
    </location>
</feature>
<feature type="transmembrane region" description="Helical" evidence="7">
    <location>
        <begin position="146"/>
        <end position="164"/>
    </location>
</feature>
<dbReference type="Proteomes" id="UP001291999">
    <property type="component" value="Unassembled WGS sequence"/>
</dbReference>